<keyword evidence="2" id="KW-1185">Reference proteome</keyword>
<accession>A0A087TEQ2</accession>
<dbReference type="Proteomes" id="UP000054359">
    <property type="component" value="Unassembled WGS sequence"/>
</dbReference>
<proteinExistence type="predicted"/>
<organism evidence="1 2">
    <name type="scientific">Stegodyphus mimosarum</name>
    <name type="common">African social velvet spider</name>
    <dbReference type="NCBI Taxonomy" id="407821"/>
    <lineage>
        <taxon>Eukaryota</taxon>
        <taxon>Metazoa</taxon>
        <taxon>Ecdysozoa</taxon>
        <taxon>Arthropoda</taxon>
        <taxon>Chelicerata</taxon>
        <taxon>Arachnida</taxon>
        <taxon>Araneae</taxon>
        <taxon>Araneomorphae</taxon>
        <taxon>Entelegynae</taxon>
        <taxon>Eresoidea</taxon>
        <taxon>Eresidae</taxon>
        <taxon>Stegodyphus</taxon>
    </lineage>
</organism>
<dbReference type="EMBL" id="KK114877">
    <property type="protein sequence ID" value="KFM63591.1"/>
    <property type="molecule type" value="Genomic_DNA"/>
</dbReference>
<protein>
    <submittedName>
        <fullName evidence="1">Uncharacterized protein</fullName>
    </submittedName>
</protein>
<feature type="non-terminal residue" evidence="1">
    <location>
        <position position="1"/>
    </location>
</feature>
<sequence length="48" mass="5395">TVFRADIIASNYKKPEIIRKFEFTSYIGAAKDGTPLRYIAMGKGDFHG</sequence>
<feature type="non-terminal residue" evidence="1">
    <location>
        <position position="48"/>
    </location>
</feature>
<evidence type="ECO:0000313" key="2">
    <source>
        <dbReference type="Proteomes" id="UP000054359"/>
    </source>
</evidence>
<reference evidence="1 2" key="1">
    <citation type="submission" date="2013-11" db="EMBL/GenBank/DDBJ databases">
        <title>Genome sequencing of Stegodyphus mimosarum.</title>
        <authorList>
            <person name="Bechsgaard J."/>
        </authorList>
    </citation>
    <scope>NUCLEOTIDE SEQUENCE [LARGE SCALE GENOMIC DNA]</scope>
</reference>
<dbReference type="AlphaFoldDB" id="A0A087TEQ2"/>
<gene>
    <name evidence="1" type="ORF">X975_20800</name>
</gene>
<evidence type="ECO:0000313" key="1">
    <source>
        <dbReference type="EMBL" id="KFM63591.1"/>
    </source>
</evidence>
<name>A0A087TEQ2_STEMI</name>